<evidence type="ECO:0000256" key="3">
    <source>
        <dbReference type="PROSITE-ProRule" id="PRU00221"/>
    </source>
</evidence>
<keyword evidence="2" id="KW-0677">Repeat</keyword>
<dbReference type="Gene3D" id="2.130.10.10">
    <property type="entry name" value="YVTN repeat-like/Quinoprotein amine dehydrogenase"/>
    <property type="match status" value="1"/>
</dbReference>
<evidence type="ECO:0000256" key="1">
    <source>
        <dbReference type="ARBA" id="ARBA00022574"/>
    </source>
</evidence>
<dbReference type="Pfam" id="PF00400">
    <property type="entry name" value="WD40"/>
    <property type="match status" value="2"/>
</dbReference>
<evidence type="ECO:0008006" key="7">
    <source>
        <dbReference type="Google" id="ProtNLM"/>
    </source>
</evidence>
<name>A0A914BH62_PATMI</name>
<dbReference type="CTD" id="91833"/>
<reference evidence="5" key="1">
    <citation type="submission" date="2022-11" db="UniProtKB">
        <authorList>
            <consortium name="EnsemblMetazoa"/>
        </authorList>
    </citation>
    <scope>IDENTIFICATION</scope>
</reference>
<feature type="compositionally biased region" description="Basic and acidic residues" evidence="4">
    <location>
        <begin position="441"/>
        <end position="453"/>
    </location>
</feature>
<dbReference type="SMART" id="SM00320">
    <property type="entry name" value="WD40"/>
    <property type="match status" value="4"/>
</dbReference>
<dbReference type="PROSITE" id="PS50294">
    <property type="entry name" value="WD_REPEATS_REGION"/>
    <property type="match status" value="1"/>
</dbReference>
<proteinExistence type="predicted"/>
<dbReference type="OMA" id="KVAFDPY"/>
<dbReference type="RefSeq" id="XP_038075230.1">
    <property type="nucleotide sequence ID" value="XM_038219302.1"/>
</dbReference>
<accession>A0A914BH62</accession>
<dbReference type="PANTHER" id="PTHR14107:SF16">
    <property type="entry name" value="AT02583P"/>
    <property type="match status" value="1"/>
</dbReference>
<dbReference type="AlphaFoldDB" id="A0A914BH62"/>
<keyword evidence="6" id="KW-1185">Reference proteome</keyword>
<evidence type="ECO:0000313" key="5">
    <source>
        <dbReference type="EnsemblMetazoa" id="XP_038075230.1"/>
    </source>
</evidence>
<evidence type="ECO:0000256" key="2">
    <source>
        <dbReference type="ARBA" id="ARBA00022737"/>
    </source>
</evidence>
<dbReference type="GeneID" id="119743002"/>
<dbReference type="InterPro" id="IPR015943">
    <property type="entry name" value="WD40/YVTN_repeat-like_dom_sf"/>
</dbReference>
<dbReference type="SUPFAM" id="SSF50978">
    <property type="entry name" value="WD40 repeat-like"/>
    <property type="match status" value="1"/>
</dbReference>
<sequence>MAASEGGGRDEVKTQFGTREGTYKLMTLSEYSWPSRAPYNVQCCHPVRVSFTSVEDGSGCNDKICFNVGRELYFYPYKGVRKAADLTKPLDKRTYKGGTLPTCHAINQFTASAQSISLLVGFSAGQVQLIDPIRKDISKIYNEERLIDKTKVTCLSWVPGTEHMFLAAHSSGQMYLYNEGLPPVNTPPHYQLLKQGDGYQVHTCKSKSTRNPVFRWVLGEGALNEFAFSSDARYIACVSQDGFLRVFDYDTMDLHGSMKSYFGGLSCVCWSPDDKYIVVGGEDDLVTVWSFHEKKVVARGHGHGSWISVVNFDPFTTAVLQNEAALYGSDDDFSGMNSRERTYSTHSRTSIISGENSVPQVSYRFGSVGQDTHLCLWEFTEDTLRMFQPPIRVRTNTALSVGQTSMSQSNNIASHKSIGNATGHHTETGSISSKFSNLSLSDKHKDKHKKDSVSSKSSVHSHGSKMHLRLLAEESYRVGSQACPRLDEVLMLEPLVAKKIAQERLTALVFREDCIVTACQEGFVSTWARPGKVGVVHSATGGTVV</sequence>
<evidence type="ECO:0000313" key="6">
    <source>
        <dbReference type="Proteomes" id="UP000887568"/>
    </source>
</evidence>
<keyword evidence="1 3" id="KW-0853">WD repeat</keyword>
<dbReference type="Proteomes" id="UP000887568">
    <property type="component" value="Unplaced"/>
</dbReference>
<feature type="repeat" description="WD" evidence="3">
    <location>
        <begin position="258"/>
        <end position="299"/>
    </location>
</feature>
<dbReference type="InterPro" id="IPR001680">
    <property type="entry name" value="WD40_rpt"/>
</dbReference>
<dbReference type="EnsemblMetazoa" id="XM_038219302.1">
    <property type="protein sequence ID" value="XP_038075230.1"/>
    <property type="gene ID" value="LOC119743002"/>
</dbReference>
<feature type="compositionally biased region" description="Polar residues" evidence="4">
    <location>
        <begin position="404"/>
        <end position="420"/>
    </location>
</feature>
<organism evidence="5 6">
    <name type="scientific">Patiria miniata</name>
    <name type="common">Bat star</name>
    <name type="synonym">Asterina miniata</name>
    <dbReference type="NCBI Taxonomy" id="46514"/>
    <lineage>
        <taxon>Eukaryota</taxon>
        <taxon>Metazoa</taxon>
        <taxon>Echinodermata</taxon>
        <taxon>Eleutherozoa</taxon>
        <taxon>Asterozoa</taxon>
        <taxon>Asteroidea</taxon>
        <taxon>Valvatacea</taxon>
        <taxon>Valvatida</taxon>
        <taxon>Asterinidae</taxon>
        <taxon>Patiria</taxon>
    </lineage>
</organism>
<feature type="compositionally biased region" description="Low complexity" evidence="4">
    <location>
        <begin position="430"/>
        <end position="440"/>
    </location>
</feature>
<dbReference type="InterPro" id="IPR036322">
    <property type="entry name" value="WD40_repeat_dom_sf"/>
</dbReference>
<feature type="region of interest" description="Disordered" evidence="4">
    <location>
        <begin position="404"/>
        <end position="465"/>
    </location>
</feature>
<dbReference type="PANTHER" id="PTHR14107">
    <property type="entry name" value="WD REPEAT PROTEIN"/>
    <property type="match status" value="1"/>
</dbReference>
<evidence type="ECO:0000256" key="4">
    <source>
        <dbReference type="SAM" id="MobiDB-lite"/>
    </source>
</evidence>
<dbReference type="InterPro" id="IPR051362">
    <property type="entry name" value="WD_repeat_creC_regulators"/>
</dbReference>
<dbReference type="PROSITE" id="PS50082">
    <property type="entry name" value="WD_REPEATS_2"/>
    <property type="match status" value="1"/>
</dbReference>
<dbReference type="OrthoDB" id="3367at2759"/>
<protein>
    <recommendedName>
        <fullName evidence="7">WD repeat-containing protein 20</fullName>
    </recommendedName>
</protein>